<dbReference type="GO" id="GO:0071897">
    <property type="term" value="P:DNA biosynthetic process"/>
    <property type="evidence" value="ECO:0007669"/>
    <property type="project" value="UniProtKB-ARBA"/>
</dbReference>
<comment type="caution">
    <text evidence="2">The sequence shown here is derived from an EMBL/GenBank/DDBJ whole genome shotgun (WGS) entry which is preliminary data.</text>
</comment>
<reference evidence="2" key="2">
    <citation type="journal article" date="2023" name="BMC Genomics">
        <title>Pest status, molecular evolution, and epigenetic factors derived from the genome assembly of Frankliniella fusca, a thysanopteran phytovirus vector.</title>
        <authorList>
            <person name="Catto M.A."/>
            <person name="Labadie P.E."/>
            <person name="Jacobson A.L."/>
            <person name="Kennedy G.G."/>
            <person name="Srinivasan R."/>
            <person name="Hunt B.G."/>
        </authorList>
    </citation>
    <scope>NUCLEOTIDE SEQUENCE</scope>
    <source>
        <strain evidence="2">PL_HMW_Pooled</strain>
    </source>
</reference>
<protein>
    <submittedName>
        <fullName evidence="2">Transposon TX1 uncharacterized 149 kDa protein</fullName>
    </submittedName>
</protein>
<dbReference type="EMBL" id="JAHWGI010001430">
    <property type="protein sequence ID" value="KAK3931762.1"/>
    <property type="molecule type" value="Genomic_DNA"/>
</dbReference>
<reference evidence="2" key="1">
    <citation type="submission" date="2021-07" db="EMBL/GenBank/DDBJ databases">
        <authorList>
            <person name="Catto M.A."/>
            <person name="Jacobson A."/>
            <person name="Kennedy G."/>
            <person name="Labadie P."/>
            <person name="Hunt B.G."/>
            <person name="Srinivasan R."/>
        </authorList>
    </citation>
    <scope>NUCLEOTIDE SEQUENCE</scope>
    <source>
        <strain evidence="2">PL_HMW_Pooled</strain>
        <tissue evidence="2">Head</tissue>
    </source>
</reference>
<dbReference type="InterPro" id="IPR000477">
    <property type="entry name" value="RT_dom"/>
</dbReference>
<dbReference type="PROSITE" id="PS50878">
    <property type="entry name" value="RT_POL"/>
    <property type="match status" value="1"/>
</dbReference>
<dbReference type="PANTHER" id="PTHR31635">
    <property type="entry name" value="REVERSE TRANSCRIPTASE DOMAIN-CONTAINING PROTEIN-RELATED"/>
    <property type="match status" value="1"/>
</dbReference>
<accession>A0AAE1LVW0</accession>
<sequence>MAVQPGGVRNITASLCDLRDPGCLVSADIEGAFNNVRHDYLYAVLMWMGFGADFVDIMRTVYTGGNMRVQVNGYLSKHFAVERSVRQGCPLFMVAFILAISPLIDALYARLGGVHARDAHFVATAYADDVTVLVREDQDVLRLRQALAEFKEVSGLAVNEQKTVAIALGTWNTERHTLPYRYVESARILGVIFAKDVTTMSSRTWATVTGAAIGILGQHTHRKLNIVQRVWFAQTYCLSKLWYVAQVPSVPDGVVTALNKAVGDFVWRGSVFRVPFRNLCSPRTEGGLGLLHPKWKSQVLFMGRWMSTVLQDTGAS</sequence>
<keyword evidence="3" id="KW-1185">Reference proteome</keyword>
<dbReference type="Pfam" id="PF00078">
    <property type="entry name" value="RVT_1"/>
    <property type="match status" value="1"/>
</dbReference>
<proteinExistence type="predicted"/>
<name>A0AAE1LVW0_9NEOP</name>
<evidence type="ECO:0000259" key="1">
    <source>
        <dbReference type="PROSITE" id="PS50878"/>
    </source>
</evidence>
<dbReference type="SUPFAM" id="SSF56672">
    <property type="entry name" value="DNA/RNA polymerases"/>
    <property type="match status" value="1"/>
</dbReference>
<feature type="domain" description="Reverse transcriptase" evidence="1">
    <location>
        <begin position="1"/>
        <end position="193"/>
    </location>
</feature>
<evidence type="ECO:0000313" key="2">
    <source>
        <dbReference type="EMBL" id="KAK3931762.1"/>
    </source>
</evidence>
<feature type="non-terminal residue" evidence="2">
    <location>
        <position position="1"/>
    </location>
</feature>
<evidence type="ECO:0000313" key="3">
    <source>
        <dbReference type="Proteomes" id="UP001219518"/>
    </source>
</evidence>
<dbReference type="PANTHER" id="PTHR31635:SF196">
    <property type="entry name" value="REVERSE TRANSCRIPTASE DOMAIN-CONTAINING PROTEIN-RELATED"/>
    <property type="match status" value="1"/>
</dbReference>
<organism evidence="2 3">
    <name type="scientific">Frankliniella fusca</name>
    <dbReference type="NCBI Taxonomy" id="407009"/>
    <lineage>
        <taxon>Eukaryota</taxon>
        <taxon>Metazoa</taxon>
        <taxon>Ecdysozoa</taxon>
        <taxon>Arthropoda</taxon>
        <taxon>Hexapoda</taxon>
        <taxon>Insecta</taxon>
        <taxon>Pterygota</taxon>
        <taxon>Neoptera</taxon>
        <taxon>Paraneoptera</taxon>
        <taxon>Thysanoptera</taxon>
        <taxon>Terebrantia</taxon>
        <taxon>Thripoidea</taxon>
        <taxon>Thripidae</taxon>
        <taxon>Frankliniella</taxon>
    </lineage>
</organism>
<gene>
    <name evidence="2" type="ORF">KUF71_008981</name>
</gene>
<dbReference type="Proteomes" id="UP001219518">
    <property type="component" value="Unassembled WGS sequence"/>
</dbReference>
<dbReference type="InterPro" id="IPR043502">
    <property type="entry name" value="DNA/RNA_pol_sf"/>
</dbReference>
<dbReference type="AlphaFoldDB" id="A0AAE1LVW0"/>